<gene>
    <name evidence="6" type="ORF">EWE75_15870</name>
</gene>
<dbReference type="SUPFAM" id="SSF51679">
    <property type="entry name" value="Bacterial luciferase-like"/>
    <property type="match status" value="1"/>
</dbReference>
<evidence type="ECO:0000313" key="6">
    <source>
        <dbReference type="EMBL" id="RZF63536.1"/>
    </source>
</evidence>
<keyword evidence="7" id="KW-1185">Reference proteome</keyword>
<reference evidence="6 7" key="1">
    <citation type="submission" date="2019-02" db="EMBL/GenBank/DDBJ databases">
        <authorList>
            <person name="Li Y."/>
        </authorList>
    </citation>
    <scope>NUCLEOTIDE SEQUENCE [LARGE SCALE GENOMIC DNA]</scope>
    <source>
        <strain evidence="6 7">3-7</strain>
    </source>
</reference>
<keyword evidence="3" id="KW-0560">Oxidoreductase</keyword>
<evidence type="ECO:0000256" key="2">
    <source>
        <dbReference type="ARBA" id="ARBA00022643"/>
    </source>
</evidence>
<dbReference type="InterPro" id="IPR050172">
    <property type="entry name" value="SsuD_RutA_monooxygenase"/>
</dbReference>
<dbReference type="GO" id="GO:0004497">
    <property type="term" value="F:monooxygenase activity"/>
    <property type="evidence" value="ECO:0007669"/>
    <property type="project" value="UniProtKB-KW"/>
</dbReference>
<dbReference type="Pfam" id="PF00296">
    <property type="entry name" value="Bac_luciferase"/>
    <property type="match status" value="1"/>
</dbReference>
<protein>
    <submittedName>
        <fullName evidence="6">LLM class flavin-dependent oxidoreductase</fullName>
    </submittedName>
</protein>
<feature type="domain" description="Luciferase-like" evidence="5">
    <location>
        <begin position="20"/>
        <end position="340"/>
    </location>
</feature>
<organism evidence="6 7">
    <name type="scientific">Sphingomonas populi</name>
    <dbReference type="NCBI Taxonomy" id="2484750"/>
    <lineage>
        <taxon>Bacteria</taxon>
        <taxon>Pseudomonadati</taxon>
        <taxon>Pseudomonadota</taxon>
        <taxon>Alphaproteobacteria</taxon>
        <taxon>Sphingomonadales</taxon>
        <taxon>Sphingomonadaceae</taxon>
        <taxon>Sphingomonas</taxon>
    </lineage>
</organism>
<dbReference type="Proteomes" id="UP000292085">
    <property type="component" value="Unassembled WGS sequence"/>
</dbReference>
<proteinExistence type="predicted"/>
<dbReference type="GO" id="GO:0016705">
    <property type="term" value="F:oxidoreductase activity, acting on paired donors, with incorporation or reduction of molecular oxygen"/>
    <property type="evidence" value="ECO:0007669"/>
    <property type="project" value="InterPro"/>
</dbReference>
<dbReference type="AlphaFoldDB" id="A0A4Q6Y357"/>
<keyword evidence="2" id="KW-0288">FMN</keyword>
<keyword evidence="4" id="KW-0503">Monooxygenase</keyword>
<dbReference type="PANTHER" id="PTHR42847">
    <property type="entry name" value="ALKANESULFONATE MONOOXYGENASE"/>
    <property type="match status" value="1"/>
</dbReference>
<evidence type="ECO:0000313" key="7">
    <source>
        <dbReference type="Proteomes" id="UP000292085"/>
    </source>
</evidence>
<evidence type="ECO:0000259" key="5">
    <source>
        <dbReference type="Pfam" id="PF00296"/>
    </source>
</evidence>
<accession>A0A4Q6Y357</accession>
<name>A0A4Q6Y357_9SPHN</name>
<comment type="caution">
    <text evidence="6">The sequence shown here is derived from an EMBL/GenBank/DDBJ whole genome shotgun (WGS) entry which is preliminary data.</text>
</comment>
<dbReference type="Gene3D" id="3.20.20.30">
    <property type="entry name" value="Luciferase-like domain"/>
    <property type="match status" value="1"/>
</dbReference>
<dbReference type="InterPro" id="IPR011251">
    <property type="entry name" value="Luciferase-like_dom"/>
</dbReference>
<dbReference type="PANTHER" id="PTHR42847:SF4">
    <property type="entry name" value="ALKANESULFONATE MONOOXYGENASE-RELATED"/>
    <property type="match status" value="1"/>
</dbReference>
<evidence type="ECO:0000256" key="1">
    <source>
        <dbReference type="ARBA" id="ARBA00022630"/>
    </source>
</evidence>
<dbReference type="InterPro" id="IPR036661">
    <property type="entry name" value="Luciferase-like_sf"/>
</dbReference>
<dbReference type="OrthoDB" id="9814695at2"/>
<dbReference type="EMBL" id="SGIS01000025">
    <property type="protein sequence ID" value="RZF63536.1"/>
    <property type="molecule type" value="Genomic_DNA"/>
</dbReference>
<evidence type="ECO:0000256" key="3">
    <source>
        <dbReference type="ARBA" id="ARBA00023002"/>
    </source>
</evidence>
<evidence type="ECO:0000256" key="4">
    <source>
        <dbReference type="ARBA" id="ARBA00023033"/>
    </source>
</evidence>
<sequence length="377" mass="41554">MSEIRPPKPNLLRDSANRIKLGVFATNGGAAFTHHPDRFDGDWETQVRIAKHADELGIEGFISASRWKPFGGDQHYSGDLMETYTWAAAIAASTQRIAVMSTVHMTIIHPVIAAKMATTVDIVSNGRAGMNLVCGWYPAEVAMFDEEIKPHADRYALADEWVEIFDRLYAETKSFDYNGEYYKLRGAINQPRPVQNRPLFMNAGGSPRGTEFAAKNADIAFILAQSTDPLKIKAQVDQYRHLAREKYGKEIQIGISTYVVQRDTRQAAEAYVHDYVVTQGDDAAVAEFIEINVANAKTMPDGVIQQMSFALKAGYGGFPLVGTAEDIANSIKALSDAGIDTILLTWTDYEGGLRAFGKDVLPRLEQMGLREPIAATA</sequence>
<keyword evidence="1" id="KW-0285">Flavoprotein</keyword>